<dbReference type="InParanoid" id="A0A0P9ALQ2"/>
<protein>
    <submittedName>
        <fullName evidence="1">Uncharacterized protein</fullName>
    </submittedName>
</protein>
<dbReference type="EMBL" id="CH902618">
    <property type="protein sequence ID" value="KPU78768.1"/>
    <property type="molecule type" value="Genomic_DNA"/>
</dbReference>
<accession>A0A0P9ALQ2</accession>
<keyword evidence="2" id="KW-1185">Reference proteome</keyword>
<sequence>MSDYIAPDDVTYSSEQLDVVRDNIRSGIYTVCRRRGDFDDIWQIFGRVLDMSGERVKNVVACRICETPFPYYPLQGTDHLRQHTCYLMYPDEPTPISFVAGNFNMYM</sequence>
<gene>
    <name evidence="1" type="primary">Dana\GF27719</name>
    <name evidence="1" type="ORF">GF27719</name>
</gene>
<organism evidence="1 2">
    <name type="scientific">Drosophila ananassae</name>
    <name type="common">Fruit fly</name>
    <dbReference type="NCBI Taxonomy" id="7217"/>
    <lineage>
        <taxon>Eukaryota</taxon>
        <taxon>Metazoa</taxon>
        <taxon>Ecdysozoa</taxon>
        <taxon>Arthropoda</taxon>
        <taxon>Hexapoda</taxon>
        <taxon>Insecta</taxon>
        <taxon>Pterygota</taxon>
        <taxon>Neoptera</taxon>
        <taxon>Endopterygota</taxon>
        <taxon>Diptera</taxon>
        <taxon>Brachycera</taxon>
        <taxon>Muscomorpha</taxon>
        <taxon>Ephydroidea</taxon>
        <taxon>Drosophilidae</taxon>
        <taxon>Drosophila</taxon>
        <taxon>Sophophora</taxon>
    </lineage>
</organism>
<dbReference type="KEGG" id="dan:26515128"/>
<proteinExistence type="predicted"/>
<dbReference type="GeneID" id="26515128"/>
<evidence type="ECO:0000313" key="2">
    <source>
        <dbReference type="Proteomes" id="UP000007801"/>
    </source>
</evidence>
<dbReference type="AlphaFoldDB" id="A0A0P9ALQ2"/>
<reference evidence="1 2" key="1">
    <citation type="journal article" date="2007" name="Nature">
        <title>Evolution of genes and genomes on the Drosophila phylogeny.</title>
        <authorList>
            <consortium name="Drosophila 12 Genomes Consortium"/>
            <person name="Clark A.G."/>
            <person name="Eisen M.B."/>
            <person name="Smith D.R."/>
            <person name="Bergman C.M."/>
            <person name="Oliver B."/>
            <person name="Markow T.A."/>
            <person name="Kaufman T.C."/>
            <person name="Kellis M."/>
            <person name="Gelbart W."/>
            <person name="Iyer V.N."/>
            <person name="Pollard D.A."/>
            <person name="Sackton T.B."/>
            <person name="Larracuente A.M."/>
            <person name="Singh N.D."/>
            <person name="Abad J.P."/>
            <person name="Abt D.N."/>
            <person name="Adryan B."/>
            <person name="Aguade M."/>
            <person name="Akashi H."/>
            <person name="Anderson W.W."/>
            <person name="Aquadro C.F."/>
            <person name="Ardell D.H."/>
            <person name="Arguello R."/>
            <person name="Artieri C.G."/>
            <person name="Barbash D.A."/>
            <person name="Barker D."/>
            <person name="Barsanti P."/>
            <person name="Batterham P."/>
            <person name="Batzoglou S."/>
            <person name="Begun D."/>
            <person name="Bhutkar A."/>
            <person name="Blanco E."/>
            <person name="Bosak S.A."/>
            <person name="Bradley R.K."/>
            <person name="Brand A.D."/>
            <person name="Brent M.R."/>
            <person name="Brooks A.N."/>
            <person name="Brown R.H."/>
            <person name="Butlin R.K."/>
            <person name="Caggese C."/>
            <person name="Calvi B.R."/>
            <person name="Bernardo de Carvalho A."/>
            <person name="Caspi A."/>
            <person name="Castrezana S."/>
            <person name="Celniker S.E."/>
            <person name="Chang J.L."/>
            <person name="Chapple C."/>
            <person name="Chatterji S."/>
            <person name="Chinwalla A."/>
            <person name="Civetta A."/>
            <person name="Clifton S.W."/>
            <person name="Comeron J.M."/>
            <person name="Costello J.C."/>
            <person name="Coyne J.A."/>
            <person name="Daub J."/>
            <person name="David R.G."/>
            <person name="Delcher A.L."/>
            <person name="Delehaunty K."/>
            <person name="Do C.B."/>
            <person name="Ebling H."/>
            <person name="Edwards K."/>
            <person name="Eickbush T."/>
            <person name="Evans J.D."/>
            <person name="Filipski A."/>
            <person name="Findeiss S."/>
            <person name="Freyhult E."/>
            <person name="Fulton L."/>
            <person name="Fulton R."/>
            <person name="Garcia A.C."/>
            <person name="Gardiner A."/>
            <person name="Garfield D.A."/>
            <person name="Garvin B.E."/>
            <person name="Gibson G."/>
            <person name="Gilbert D."/>
            <person name="Gnerre S."/>
            <person name="Godfrey J."/>
            <person name="Good R."/>
            <person name="Gotea V."/>
            <person name="Gravely B."/>
            <person name="Greenberg A.J."/>
            <person name="Griffiths-Jones S."/>
            <person name="Gross S."/>
            <person name="Guigo R."/>
            <person name="Gustafson E.A."/>
            <person name="Haerty W."/>
            <person name="Hahn M.W."/>
            <person name="Halligan D.L."/>
            <person name="Halpern A.L."/>
            <person name="Halter G.M."/>
            <person name="Han M.V."/>
            <person name="Heger A."/>
            <person name="Hillier L."/>
            <person name="Hinrichs A.S."/>
            <person name="Holmes I."/>
            <person name="Hoskins R.A."/>
            <person name="Hubisz M.J."/>
            <person name="Hultmark D."/>
            <person name="Huntley M.A."/>
            <person name="Jaffe D.B."/>
            <person name="Jagadeeshan S."/>
            <person name="Jeck W.R."/>
            <person name="Johnson J."/>
            <person name="Jones C.D."/>
            <person name="Jordan W.C."/>
            <person name="Karpen G.H."/>
            <person name="Kataoka E."/>
            <person name="Keightley P.D."/>
            <person name="Kheradpour P."/>
            <person name="Kirkness E.F."/>
            <person name="Koerich L.B."/>
            <person name="Kristiansen K."/>
            <person name="Kudrna D."/>
            <person name="Kulathinal R.J."/>
            <person name="Kumar S."/>
            <person name="Kwok R."/>
            <person name="Lander E."/>
            <person name="Langley C.H."/>
            <person name="Lapoint R."/>
            <person name="Lazzaro B.P."/>
            <person name="Lee S.J."/>
            <person name="Levesque L."/>
            <person name="Li R."/>
            <person name="Lin C.F."/>
            <person name="Lin M.F."/>
            <person name="Lindblad-Toh K."/>
            <person name="Llopart A."/>
            <person name="Long M."/>
            <person name="Low L."/>
            <person name="Lozovsky E."/>
            <person name="Lu J."/>
            <person name="Luo M."/>
            <person name="Machado C.A."/>
            <person name="Makalowski W."/>
            <person name="Marzo M."/>
            <person name="Matsuda M."/>
            <person name="Matzkin L."/>
            <person name="McAllister B."/>
            <person name="McBride C.S."/>
            <person name="McKernan B."/>
            <person name="McKernan K."/>
            <person name="Mendez-Lago M."/>
            <person name="Minx P."/>
            <person name="Mollenhauer M.U."/>
            <person name="Montooth K."/>
            <person name="Mount S.M."/>
            <person name="Mu X."/>
            <person name="Myers E."/>
            <person name="Negre B."/>
            <person name="Newfeld S."/>
            <person name="Nielsen R."/>
            <person name="Noor M.A."/>
            <person name="O'Grady P."/>
            <person name="Pachter L."/>
            <person name="Papaceit M."/>
            <person name="Parisi M.J."/>
            <person name="Parisi M."/>
            <person name="Parts L."/>
            <person name="Pedersen J.S."/>
            <person name="Pesole G."/>
            <person name="Phillippy A.M."/>
            <person name="Ponting C.P."/>
            <person name="Pop M."/>
            <person name="Porcelli D."/>
            <person name="Powell J.R."/>
            <person name="Prohaska S."/>
            <person name="Pruitt K."/>
            <person name="Puig M."/>
            <person name="Quesneville H."/>
            <person name="Ram K.R."/>
            <person name="Rand D."/>
            <person name="Rasmussen M.D."/>
            <person name="Reed L.K."/>
            <person name="Reenan R."/>
            <person name="Reily A."/>
            <person name="Remington K.A."/>
            <person name="Rieger T.T."/>
            <person name="Ritchie M.G."/>
            <person name="Robin C."/>
            <person name="Rogers Y.H."/>
            <person name="Rohde C."/>
            <person name="Rozas J."/>
            <person name="Rubenfield M.J."/>
            <person name="Ruiz A."/>
            <person name="Russo S."/>
            <person name="Salzberg S.L."/>
            <person name="Sanchez-Gracia A."/>
            <person name="Saranga D.J."/>
            <person name="Sato H."/>
            <person name="Schaeffer S.W."/>
            <person name="Schatz M.C."/>
            <person name="Schlenke T."/>
            <person name="Schwartz R."/>
            <person name="Segarra C."/>
            <person name="Singh R.S."/>
            <person name="Sirot L."/>
            <person name="Sirota M."/>
            <person name="Sisneros N.B."/>
            <person name="Smith C.D."/>
            <person name="Smith T.F."/>
            <person name="Spieth J."/>
            <person name="Stage D.E."/>
            <person name="Stark A."/>
            <person name="Stephan W."/>
            <person name="Strausberg R.L."/>
            <person name="Strempel S."/>
            <person name="Sturgill D."/>
            <person name="Sutton G."/>
            <person name="Sutton G.G."/>
            <person name="Tao W."/>
            <person name="Teichmann S."/>
            <person name="Tobari Y.N."/>
            <person name="Tomimura Y."/>
            <person name="Tsolas J.M."/>
            <person name="Valente V.L."/>
            <person name="Venter E."/>
            <person name="Venter J.C."/>
            <person name="Vicario S."/>
            <person name="Vieira F.G."/>
            <person name="Vilella A.J."/>
            <person name="Villasante A."/>
            <person name="Walenz B."/>
            <person name="Wang J."/>
            <person name="Wasserman M."/>
            <person name="Watts T."/>
            <person name="Wilson D."/>
            <person name="Wilson R.K."/>
            <person name="Wing R.A."/>
            <person name="Wolfner M.F."/>
            <person name="Wong A."/>
            <person name="Wong G.K."/>
            <person name="Wu C.I."/>
            <person name="Wu G."/>
            <person name="Yamamoto D."/>
            <person name="Yang H.P."/>
            <person name="Yang S.P."/>
            <person name="Yorke J.A."/>
            <person name="Yoshida K."/>
            <person name="Zdobnov E."/>
            <person name="Zhang P."/>
            <person name="Zhang Y."/>
            <person name="Zimin A.V."/>
            <person name="Baldwin J."/>
            <person name="Abdouelleil A."/>
            <person name="Abdulkadir J."/>
            <person name="Abebe A."/>
            <person name="Abera B."/>
            <person name="Abreu J."/>
            <person name="Acer S.C."/>
            <person name="Aftuck L."/>
            <person name="Alexander A."/>
            <person name="An P."/>
            <person name="Anderson E."/>
            <person name="Anderson S."/>
            <person name="Arachi H."/>
            <person name="Azer M."/>
            <person name="Bachantsang P."/>
            <person name="Barry A."/>
            <person name="Bayul T."/>
            <person name="Berlin A."/>
            <person name="Bessette D."/>
            <person name="Bloom T."/>
            <person name="Blye J."/>
            <person name="Boguslavskiy L."/>
            <person name="Bonnet C."/>
            <person name="Boukhgalter B."/>
            <person name="Bourzgui I."/>
            <person name="Brown A."/>
            <person name="Cahill P."/>
            <person name="Channer S."/>
            <person name="Cheshatsang Y."/>
            <person name="Chuda L."/>
            <person name="Citroen M."/>
            <person name="Collymore A."/>
            <person name="Cooke P."/>
            <person name="Costello M."/>
            <person name="D'Aco K."/>
            <person name="Daza R."/>
            <person name="De Haan G."/>
            <person name="DeGray S."/>
            <person name="DeMaso C."/>
            <person name="Dhargay N."/>
            <person name="Dooley K."/>
            <person name="Dooley E."/>
            <person name="Doricent M."/>
            <person name="Dorje P."/>
            <person name="Dorjee K."/>
            <person name="Dupes A."/>
            <person name="Elong R."/>
            <person name="Falk J."/>
            <person name="Farina A."/>
            <person name="Faro S."/>
            <person name="Ferguson D."/>
            <person name="Fisher S."/>
            <person name="Foley C.D."/>
            <person name="Franke A."/>
            <person name="Friedrich D."/>
            <person name="Gadbois L."/>
            <person name="Gearin G."/>
            <person name="Gearin C.R."/>
            <person name="Giannoukos G."/>
            <person name="Goode T."/>
            <person name="Graham J."/>
            <person name="Grandbois E."/>
            <person name="Grewal S."/>
            <person name="Gyaltsen K."/>
            <person name="Hafez N."/>
            <person name="Hagos B."/>
            <person name="Hall J."/>
            <person name="Henson C."/>
            <person name="Hollinger A."/>
            <person name="Honan T."/>
            <person name="Huard M.D."/>
            <person name="Hughes L."/>
            <person name="Hurhula B."/>
            <person name="Husby M.E."/>
            <person name="Kamat A."/>
            <person name="Kanga B."/>
            <person name="Kashin S."/>
            <person name="Khazanovich D."/>
            <person name="Kisner P."/>
            <person name="Lance K."/>
            <person name="Lara M."/>
            <person name="Lee W."/>
            <person name="Lennon N."/>
            <person name="Letendre F."/>
            <person name="LeVine R."/>
            <person name="Lipovsky A."/>
            <person name="Liu X."/>
            <person name="Liu J."/>
            <person name="Liu S."/>
            <person name="Lokyitsang T."/>
            <person name="Lokyitsang Y."/>
            <person name="Lubonja R."/>
            <person name="Lui A."/>
            <person name="MacDonald P."/>
            <person name="Magnisalis V."/>
            <person name="Maru K."/>
            <person name="Matthews C."/>
            <person name="McCusker W."/>
            <person name="McDonough S."/>
            <person name="Mehta T."/>
            <person name="Meldrim J."/>
            <person name="Meneus L."/>
            <person name="Mihai O."/>
            <person name="Mihalev A."/>
            <person name="Mihova T."/>
            <person name="Mittelman R."/>
            <person name="Mlenga V."/>
            <person name="Montmayeur A."/>
            <person name="Mulrain L."/>
            <person name="Navidi A."/>
            <person name="Naylor J."/>
            <person name="Negash T."/>
            <person name="Nguyen T."/>
            <person name="Nguyen N."/>
            <person name="Nicol R."/>
            <person name="Norbu C."/>
            <person name="Norbu N."/>
            <person name="Novod N."/>
            <person name="O'Neill B."/>
            <person name="Osman S."/>
            <person name="Markiewicz E."/>
            <person name="Oyono O.L."/>
            <person name="Patti C."/>
            <person name="Phunkhang P."/>
            <person name="Pierre F."/>
            <person name="Priest M."/>
            <person name="Raghuraman S."/>
            <person name="Rege F."/>
            <person name="Reyes R."/>
            <person name="Rise C."/>
            <person name="Rogov P."/>
            <person name="Ross K."/>
            <person name="Ryan E."/>
            <person name="Settipalli S."/>
            <person name="Shea T."/>
            <person name="Sherpa N."/>
            <person name="Shi L."/>
            <person name="Shih D."/>
            <person name="Sparrow T."/>
            <person name="Spaulding J."/>
            <person name="Stalker J."/>
            <person name="Stange-Thomann N."/>
            <person name="Stavropoulos S."/>
            <person name="Stone C."/>
            <person name="Strader C."/>
            <person name="Tesfaye S."/>
            <person name="Thomson T."/>
            <person name="Thoulutsang Y."/>
            <person name="Thoulutsang D."/>
            <person name="Topham K."/>
            <person name="Topping I."/>
            <person name="Tsamla T."/>
            <person name="Vassiliev H."/>
            <person name="Vo A."/>
            <person name="Wangchuk T."/>
            <person name="Wangdi T."/>
            <person name="Weiand M."/>
            <person name="Wilkinson J."/>
            <person name="Wilson A."/>
            <person name="Yadav S."/>
            <person name="Young G."/>
            <person name="Yu Q."/>
            <person name="Zembek L."/>
            <person name="Zhong D."/>
            <person name="Zimmer A."/>
            <person name="Zwirko Z."/>
            <person name="Jaffe D.B."/>
            <person name="Alvarez P."/>
            <person name="Brockman W."/>
            <person name="Butler J."/>
            <person name="Chin C."/>
            <person name="Gnerre S."/>
            <person name="Grabherr M."/>
            <person name="Kleber M."/>
            <person name="Mauceli E."/>
            <person name="MacCallum I."/>
        </authorList>
    </citation>
    <scope>NUCLEOTIDE SEQUENCE [LARGE SCALE GENOMIC DNA]</scope>
    <source>
        <strain evidence="2">Tucson 14024-0371.13</strain>
    </source>
</reference>
<dbReference type="OrthoDB" id="1607513at2759"/>
<dbReference type="Proteomes" id="UP000007801">
    <property type="component" value="Unassembled WGS sequence"/>
</dbReference>
<evidence type="ECO:0000313" key="1">
    <source>
        <dbReference type="EMBL" id="KPU78768.1"/>
    </source>
</evidence>
<name>A0A0P9ALQ2_DROAN</name>